<evidence type="ECO:0000313" key="3">
    <source>
        <dbReference type="Proteomes" id="UP000640531"/>
    </source>
</evidence>
<dbReference type="Proteomes" id="UP000640531">
    <property type="component" value="Unassembled WGS sequence"/>
</dbReference>
<organism evidence="2 3">
    <name type="scientific">Anabaena lutea FACHB-196</name>
    <dbReference type="NCBI Taxonomy" id="2692881"/>
    <lineage>
        <taxon>Bacteria</taxon>
        <taxon>Bacillati</taxon>
        <taxon>Cyanobacteriota</taxon>
        <taxon>Cyanophyceae</taxon>
        <taxon>Nostocales</taxon>
        <taxon>Nostocaceae</taxon>
        <taxon>Anabaena</taxon>
    </lineage>
</organism>
<feature type="chain" id="PRO_5047288590" evidence="1">
    <location>
        <begin position="23"/>
        <end position="131"/>
    </location>
</feature>
<accession>A0ABR8F9Y0</accession>
<sequence length="131" mass="14830">MNKHFSILLVLFLFILIMPANAEVTWIPGKAGTGERLGLVNKPVTVDYLGITRFRYAIQDNQGYRERSAATPWCLDGKIDLDYRHNPMIYKIPSWWAEVEDGVIFVEAESQVAIALLTDVCKAAKFTTKSH</sequence>
<dbReference type="EMBL" id="JACJST010000001">
    <property type="protein sequence ID" value="MBD2566421.1"/>
    <property type="molecule type" value="Genomic_DNA"/>
</dbReference>
<feature type="signal peptide" evidence="1">
    <location>
        <begin position="1"/>
        <end position="22"/>
    </location>
</feature>
<gene>
    <name evidence="2" type="ORF">H6G59_00635</name>
</gene>
<dbReference type="RefSeq" id="WP_190711248.1">
    <property type="nucleotide sequence ID" value="NZ_JACJST010000001.1"/>
</dbReference>
<keyword evidence="3" id="KW-1185">Reference proteome</keyword>
<protein>
    <submittedName>
        <fullName evidence="2">Uncharacterized protein</fullName>
    </submittedName>
</protein>
<name>A0ABR8F9Y0_9NOST</name>
<evidence type="ECO:0000256" key="1">
    <source>
        <dbReference type="SAM" id="SignalP"/>
    </source>
</evidence>
<comment type="caution">
    <text evidence="2">The sequence shown here is derived from an EMBL/GenBank/DDBJ whole genome shotgun (WGS) entry which is preliminary data.</text>
</comment>
<proteinExistence type="predicted"/>
<evidence type="ECO:0000313" key="2">
    <source>
        <dbReference type="EMBL" id="MBD2566421.1"/>
    </source>
</evidence>
<reference evidence="2 3" key="1">
    <citation type="journal article" date="2020" name="ISME J.">
        <title>Comparative genomics reveals insights into cyanobacterial evolution and habitat adaptation.</title>
        <authorList>
            <person name="Chen M.Y."/>
            <person name="Teng W.K."/>
            <person name="Zhao L."/>
            <person name="Hu C.X."/>
            <person name="Zhou Y.K."/>
            <person name="Han B.P."/>
            <person name="Song L.R."/>
            <person name="Shu W.S."/>
        </authorList>
    </citation>
    <scope>NUCLEOTIDE SEQUENCE [LARGE SCALE GENOMIC DNA]</scope>
    <source>
        <strain evidence="2 3">FACHB-196</strain>
    </source>
</reference>
<keyword evidence="1" id="KW-0732">Signal</keyword>